<accession>M1DU72</accession>
<proteinExistence type="predicted"/>
<reference evidence="1" key="2">
    <citation type="submission" date="2015-06" db="UniProtKB">
        <authorList>
            <consortium name="EnsemblPlants"/>
        </authorList>
    </citation>
    <scope>IDENTIFICATION</scope>
    <source>
        <strain evidence="1">DM1-3 516 R44</strain>
    </source>
</reference>
<dbReference type="AlphaFoldDB" id="M1DU72"/>
<dbReference type="eggNOG" id="ENOG502SUTF">
    <property type="taxonomic scope" value="Eukaryota"/>
</dbReference>
<name>M1DU72_SOLTU</name>
<dbReference type="InParanoid" id="M1DU72"/>
<dbReference type="Gramene" id="PGSC0003DMT400094461">
    <property type="protein sequence ID" value="PGSC0003DMT400094461"/>
    <property type="gene ID" value="PGSC0003DMG400044032"/>
</dbReference>
<sequence length="170" mass="19208">MQTFWGVEQKNRYASFKSRPIVPGRMINLSQLRDSNCPRLFVFYVNLCISHDSGELETLVMGSRIIVNDLLFEDVFGTKFSGIVPSMNSVWLDDFDVSLEGSKIVVVEPGADLSNFGPLSLCFEHRIIGHIIATTLLPSKGSLSNISTRDMFMLSGLLKKYHINWAVWFK</sequence>
<dbReference type="HOGENOM" id="CLU_1752931_0_0_1"/>
<evidence type="ECO:0000313" key="2">
    <source>
        <dbReference type="Proteomes" id="UP000011115"/>
    </source>
</evidence>
<dbReference type="PaxDb" id="4113-PGSC0003DMT400094461"/>
<reference evidence="2" key="1">
    <citation type="journal article" date="2011" name="Nature">
        <title>Genome sequence and analysis of the tuber crop potato.</title>
        <authorList>
            <consortium name="The Potato Genome Sequencing Consortium"/>
        </authorList>
    </citation>
    <scope>NUCLEOTIDE SEQUENCE [LARGE SCALE GENOMIC DNA]</scope>
    <source>
        <strain evidence="2">cv. DM1-3 516 R44</strain>
    </source>
</reference>
<dbReference type="EnsemblPlants" id="PGSC0003DMT400094461">
    <property type="protein sequence ID" value="PGSC0003DMT400094461"/>
    <property type="gene ID" value="PGSC0003DMG400044032"/>
</dbReference>
<organism evidence="1 2">
    <name type="scientific">Solanum tuberosum</name>
    <name type="common">Potato</name>
    <dbReference type="NCBI Taxonomy" id="4113"/>
    <lineage>
        <taxon>Eukaryota</taxon>
        <taxon>Viridiplantae</taxon>
        <taxon>Streptophyta</taxon>
        <taxon>Embryophyta</taxon>
        <taxon>Tracheophyta</taxon>
        <taxon>Spermatophyta</taxon>
        <taxon>Magnoliopsida</taxon>
        <taxon>eudicotyledons</taxon>
        <taxon>Gunneridae</taxon>
        <taxon>Pentapetalae</taxon>
        <taxon>asterids</taxon>
        <taxon>lamiids</taxon>
        <taxon>Solanales</taxon>
        <taxon>Solanaceae</taxon>
        <taxon>Solanoideae</taxon>
        <taxon>Solaneae</taxon>
        <taxon>Solanum</taxon>
    </lineage>
</organism>
<protein>
    <submittedName>
        <fullName evidence="1">Uncharacterized protein</fullName>
    </submittedName>
</protein>
<dbReference type="Proteomes" id="UP000011115">
    <property type="component" value="Unassembled WGS sequence"/>
</dbReference>
<keyword evidence="2" id="KW-1185">Reference proteome</keyword>
<evidence type="ECO:0000313" key="1">
    <source>
        <dbReference type="EnsemblPlants" id="PGSC0003DMT400094461"/>
    </source>
</evidence>